<name>A0A9C7PSW3_9RHOD</name>
<keyword evidence="5" id="KW-1185">Reference proteome</keyword>
<keyword evidence="1" id="KW-0378">Hydrolase</keyword>
<dbReference type="InterPro" id="IPR038765">
    <property type="entry name" value="Papain-like_cys_pep_sf"/>
</dbReference>
<reference evidence="4" key="2">
    <citation type="submission" date="2022-01" db="EMBL/GenBank/DDBJ databases">
        <authorList>
            <person name="Hirooka S."/>
            <person name="Miyagishima S.Y."/>
        </authorList>
    </citation>
    <scope>NUCLEOTIDE SEQUENCE</scope>
    <source>
        <strain evidence="4">NBRC 102759</strain>
    </source>
</reference>
<evidence type="ECO:0000259" key="3">
    <source>
        <dbReference type="PROSITE" id="PS50235"/>
    </source>
</evidence>
<organism evidence="4 5">
    <name type="scientific">Galdieria partita</name>
    <dbReference type="NCBI Taxonomy" id="83374"/>
    <lineage>
        <taxon>Eukaryota</taxon>
        <taxon>Rhodophyta</taxon>
        <taxon>Bangiophyceae</taxon>
        <taxon>Galdieriales</taxon>
        <taxon>Galdieriaceae</taxon>
        <taxon>Galdieria</taxon>
    </lineage>
</organism>
<keyword evidence="1" id="KW-0788">Thiol protease</keyword>
<dbReference type="AlphaFoldDB" id="A0A9C7PSW3"/>
<accession>A0A9C7PSW3</accession>
<feature type="region of interest" description="Disordered" evidence="2">
    <location>
        <begin position="42"/>
        <end position="69"/>
    </location>
</feature>
<dbReference type="OrthoDB" id="21192at2759"/>
<comment type="catalytic activity">
    <reaction evidence="1">
        <text>Thiol-dependent hydrolysis of ester, thioester, amide, peptide and isopeptide bonds formed by the C-terminal Gly of ubiquitin (a 76-residue protein attached to proteins as an intracellular targeting signal).</text>
        <dbReference type="EC" id="3.4.19.12"/>
    </reaction>
</comment>
<dbReference type="PROSITE" id="PS50235">
    <property type="entry name" value="USP_3"/>
    <property type="match status" value="1"/>
</dbReference>
<dbReference type="GO" id="GO:0016579">
    <property type="term" value="P:protein deubiquitination"/>
    <property type="evidence" value="ECO:0007669"/>
    <property type="project" value="InterPro"/>
</dbReference>
<proteinExistence type="inferred from homology"/>
<dbReference type="PROSITE" id="PS00972">
    <property type="entry name" value="USP_1"/>
    <property type="match status" value="1"/>
</dbReference>
<dbReference type="CDD" id="cd02674">
    <property type="entry name" value="Peptidase_C19R"/>
    <property type="match status" value="1"/>
</dbReference>
<dbReference type="EC" id="3.4.19.12" evidence="1"/>
<sequence>MRTRSGREVSQGLPNAQKYLVSSVFDRPLEQADASLTELKELPGVDKRVSGEKLPSIRKGKTAEKSTSKRTSEGLLAFLQFEKEHLSDVTDENNSLDDRSFWGDDQLSNVSESSTEETSSSFMYRDKSITKSFSGTTQFLTYQRTIVKNMFESCGIVGLKNLGNTCFINSVLQALSNTERFRRFVLDEVEDDLLSFVENDRVGASPLLTEADSNKDSELKVVILKELRDLLKSLWSSQNCSPENRSEEGNQTTSSIQPKLEESTEIPQAQDYRLRHPSKRKRARANFVSPDGFLNAVWLAIPPFRTLQQADAQEFLHLMLNRVHFETTHLYSKASNSKWEEFRDSTKSSIRTIFGGCIESAIECIQCGEVTRKEQDFLDLSLNIPKKFVHFSGRRSARLANFHTHEVEINEKAGPSDRTKLPSCSLYQCLDLFAEKELLTHDNRYLCPKCNDYVNAWRKCKLVTLPEVLCVHLVRVQPSQHRNRSPMKVDTHVEFPLNGLHLDNYVTEMSSSSNPKRDETSPVYDLCAVIQHHGSGWQSGHYTAFCKHVDGRWYHFNDVKVEHVDDTTVSQSEAYILLYSRRSLANLKTAV</sequence>
<dbReference type="InterPro" id="IPR050185">
    <property type="entry name" value="Ub_carboxyl-term_hydrolase"/>
</dbReference>
<evidence type="ECO:0000256" key="1">
    <source>
        <dbReference type="RuleBase" id="RU366025"/>
    </source>
</evidence>
<evidence type="ECO:0000256" key="2">
    <source>
        <dbReference type="SAM" id="MobiDB-lite"/>
    </source>
</evidence>
<evidence type="ECO:0000313" key="4">
    <source>
        <dbReference type="EMBL" id="GJQ09347.1"/>
    </source>
</evidence>
<feature type="compositionally biased region" description="Basic and acidic residues" evidence="2">
    <location>
        <begin position="42"/>
        <end position="51"/>
    </location>
</feature>
<evidence type="ECO:0000313" key="5">
    <source>
        <dbReference type="Proteomes" id="UP001061958"/>
    </source>
</evidence>
<dbReference type="InterPro" id="IPR018200">
    <property type="entry name" value="USP_CS"/>
</dbReference>
<dbReference type="GO" id="GO:0004843">
    <property type="term" value="F:cysteine-type deubiquitinase activity"/>
    <property type="evidence" value="ECO:0007669"/>
    <property type="project" value="UniProtKB-UniRule"/>
</dbReference>
<gene>
    <name evidence="4" type="ORF">GpartN1_g1138.t1</name>
</gene>
<dbReference type="Pfam" id="PF00443">
    <property type="entry name" value="UCH"/>
    <property type="match status" value="1"/>
</dbReference>
<feature type="region of interest" description="Disordered" evidence="2">
    <location>
        <begin position="238"/>
        <end position="275"/>
    </location>
</feature>
<comment type="similarity">
    <text evidence="1">Belongs to the peptidase C19 family.</text>
</comment>
<comment type="caution">
    <text evidence="4">The sequence shown here is derived from an EMBL/GenBank/DDBJ whole genome shotgun (WGS) entry which is preliminary data.</text>
</comment>
<dbReference type="PANTHER" id="PTHR21646">
    <property type="entry name" value="UBIQUITIN CARBOXYL-TERMINAL HYDROLASE"/>
    <property type="match status" value="1"/>
</dbReference>
<keyword evidence="1" id="KW-0833">Ubl conjugation pathway</keyword>
<dbReference type="Gene3D" id="3.90.70.10">
    <property type="entry name" value="Cysteine proteinases"/>
    <property type="match status" value="1"/>
</dbReference>
<feature type="compositionally biased region" description="Polar residues" evidence="2">
    <location>
        <begin position="238"/>
        <end position="257"/>
    </location>
</feature>
<dbReference type="PROSITE" id="PS00973">
    <property type="entry name" value="USP_2"/>
    <property type="match status" value="1"/>
</dbReference>
<reference evidence="4" key="1">
    <citation type="journal article" date="2022" name="Proc. Natl. Acad. Sci. U.S.A.">
        <title>Life cycle and functional genomics of the unicellular red alga Galdieria for elucidating algal and plant evolution and industrial use.</title>
        <authorList>
            <person name="Hirooka S."/>
            <person name="Itabashi T."/>
            <person name="Ichinose T.M."/>
            <person name="Onuma R."/>
            <person name="Fujiwara T."/>
            <person name="Yamashita S."/>
            <person name="Jong L.W."/>
            <person name="Tomita R."/>
            <person name="Iwane A.H."/>
            <person name="Miyagishima S.Y."/>
        </authorList>
    </citation>
    <scope>NUCLEOTIDE SEQUENCE</scope>
    <source>
        <strain evidence="4">NBRC 102759</strain>
    </source>
</reference>
<dbReference type="SUPFAM" id="SSF54001">
    <property type="entry name" value="Cysteine proteinases"/>
    <property type="match status" value="1"/>
</dbReference>
<dbReference type="Proteomes" id="UP001061958">
    <property type="component" value="Unassembled WGS sequence"/>
</dbReference>
<dbReference type="InterPro" id="IPR028889">
    <property type="entry name" value="USP"/>
</dbReference>
<feature type="domain" description="USP" evidence="3">
    <location>
        <begin position="157"/>
        <end position="582"/>
    </location>
</feature>
<dbReference type="InterPro" id="IPR001394">
    <property type="entry name" value="Peptidase_C19_UCH"/>
</dbReference>
<keyword evidence="1" id="KW-0645">Protease</keyword>
<dbReference type="EMBL" id="BQMJ01000008">
    <property type="protein sequence ID" value="GJQ09347.1"/>
    <property type="molecule type" value="Genomic_DNA"/>
</dbReference>
<protein>
    <recommendedName>
        <fullName evidence="1">Ubiquitin carboxyl-terminal hydrolase</fullName>
        <ecNumber evidence="1">3.4.19.12</ecNumber>
    </recommendedName>
</protein>
<dbReference type="GO" id="GO:0006508">
    <property type="term" value="P:proteolysis"/>
    <property type="evidence" value="ECO:0007669"/>
    <property type="project" value="UniProtKB-KW"/>
</dbReference>